<evidence type="ECO:0000256" key="1">
    <source>
        <dbReference type="ARBA" id="ARBA00012486"/>
    </source>
</evidence>
<comment type="similarity">
    <text evidence="8">Belongs to the ubiquitin-conjugating enzyme family.</text>
</comment>
<dbReference type="InParanoid" id="A7S8Q9"/>
<name>A7S8Q9_NEMVE</name>
<proteinExistence type="inferred from homology"/>
<feature type="domain" description="UBC core" evidence="9">
    <location>
        <begin position="6"/>
        <end position="167"/>
    </location>
</feature>
<dbReference type="KEGG" id="nve:5511552"/>
<dbReference type="AlphaFoldDB" id="A7S8Q9"/>
<dbReference type="OMA" id="EWREEYT"/>
<dbReference type="GO" id="GO:0043161">
    <property type="term" value="P:proteasome-mediated ubiquitin-dependent protein catabolic process"/>
    <property type="evidence" value="ECO:0000318"/>
    <property type="project" value="GO_Central"/>
</dbReference>
<dbReference type="Proteomes" id="UP000001593">
    <property type="component" value="Unassembled WGS sequence"/>
</dbReference>
<keyword evidence="3 8" id="KW-0547">Nucleotide-binding</keyword>
<comment type="function">
    <text evidence="6">Accepts ubiquitin from the E1 complex and catalyzes its covalent attachment to other proteins. In vitro catalyzes 'Lys-48'-, as well as 'Lys-63'-linked polyubiquitination. May be involved in degradation of muscle-specific proteins. Mediates polyubiquitination of CYP3A4.</text>
</comment>
<keyword evidence="2" id="KW-0808">Transferase</keyword>
<keyword evidence="5 8" id="KW-0067">ATP-binding</keyword>
<dbReference type="GO" id="GO:0000209">
    <property type="term" value="P:protein polyubiquitination"/>
    <property type="evidence" value="ECO:0000318"/>
    <property type="project" value="GO_Central"/>
</dbReference>
<dbReference type="PANTHER" id="PTHR24067">
    <property type="entry name" value="UBIQUITIN-CONJUGATING ENZYME E2"/>
    <property type="match status" value="1"/>
</dbReference>
<organism evidence="10 11">
    <name type="scientific">Nematostella vectensis</name>
    <name type="common">Starlet sea anemone</name>
    <dbReference type="NCBI Taxonomy" id="45351"/>
    <lineage>
        <taxon>Eukaryota</taxon>
        <taxon>Metazoa</taxon>
        <taxon>Cnidaria</taxon>
        <taxon>Anthozoa</taxon>
        <taxon>Hexacorallia</taxon>
        <taxon>Actiniaria</taxon>
        <taxon>Edwardsiidae</taxon>
        <taxon>Nematostella</taxon>
    </lineage>
</organism>
<dbReference type="InterPro" id="IPR023313">
    <property type="entry name" value="UBQ-conjugating_AS"/>
</dbReference>
<dbReference type="EMBL" id="DS469599">
    <property type="protein sequence ID" value="EDO39867.1"/>
    <property type="molecule type" value="Genomic_DNA"/>
</dbReference>
<evidence type="ECO:0000313" key="10">
    <source>
        <dbReference type="EMBL" id="EDO39867.1"/>
    </source>
</evidence>
<evidence type="ECO:0000259" key="9">
    <source>
        <dbReference type="PROSITE" id="PS50127"/>
    </source>
</evidence>
<dbReference type="Pfam" id="PF00179">
    <property type="entry name" value="UQ_con"/>
    <property type="match status" value="1"/>
</dbReference>
<accession>A7S8Q9</accession>
<feature type="active site" description="Glycyl thioester intermediate" evidence="7">
    <location>
        <position position="91"/>
    </location>
</feature>
<evidence type="ECO:0000256" key="2">
    <source>
        <dbReference type="ARBA" id="ARBA00022679"/>
    </source>
</evidence>
<evidence type="ECO:0000256" key="6">
    <source>
        <dbReference type="ARBA" id="ARBA00053162"/>
    </source>
</evidence>
<dbReference type="InterPro" id="IPR016135">
    <property type="entry name" value="UBQ-conjugating_enzyme/RWD"/>
</dbReference>
<keyword evidence="11" id="KW-1185">Reference proteome</keyword>
<protein>
    <recommendedName>
        <fullName evidence="1">E2 ubiquitin-conjugating enzyme</fullName>
        <ecNumber evidence="1">2.3.2.23</ecNumber>
    </recommendedName>
</protein>
<dbReference type="SMART" id="SM00212">
    <property type="entry name" value="UBCc"/>
    <property type="match status" value="1"/>
</dbReference>
<dbReference type="eggNOG" id="KOG0425">
    <property type="taxonomic scope" value="Eukaryota"/>
</dbReference>
<dbReference type="EC" id="2.3.2.23" evidence="1"/>
<sequence length="168" mass="19408">MGTADQAALLLRRQLMELQKKPVEGFSAGLFDDEDLYKWEIMVVGPPGTYYEEGYFKASMVFPKEYPQRPPTLTFISDIWHPNVHKNGEVCISILHEPGEDKYGYEKADERWRPIHTVETIMLSVISMLAEPNDESPANVDAAKEWREEYTTTFKKKVKACVRKSQDF</sequence>
<evidence type="ECO:0000313" key="11">
    <source>
        <dbReference type="Proteomes" id="UP000001593"/>
    </source>
</evidence>
<dbReference type="FunFam" id="3.10.110.10:FF:000018">
    <property type="entry name" value="Ubiquitin-conjugating enzyme E2 G1"/>
    <property type="match status" value="1"/>
</dbReference>
<evidence type="ECO:0000256" key="7">
    <source>
        <dbReference type="PROSITE-ProRule" id="PRU10133"/>
    </source>
</evidence>
<dbReference type="CDD" id="cd23795">
    <property type="entry name" value="UBCc_UBE2G1"/>
    <property type="match status" value="1"/>
</dbReference>
<gene>
    <name evidence="10" type="ORF">NEMVEDRAFT_v1g167818</name>
</gene>
<dbReference type="HOGENOM" id="CLU_030988_10_1_1"/>
<dbReference type="PROSITE" id="PS00183">
    <property type="entry name" value="UBC_1"/>
    <property type="match status" value="1"/>
</dbReference>
<dbReference type="GO" id="GO:0061631">
    <property type="term" value="F:ubiquitin conjugating enzyme activity"/>
    <property type="evidence" value="ECO:0000318"/>
    <property type="project" value="GO_Central"/>
</dbReference>
<dbReference type="STRING" id="45351.A7S8Q9"/>
<dbReference type="SUPFAM" id="SSF54495">
    <property type="entry name" value="UBC-like"/>
    <property type="match status" value="1"/>
</dbReference>
<dbReference type="GO" id="GO:0005524">
    <property type="term" value="F:ATP binding"/>
    <property type="evidence" value="ECO:0007669"/>
    <property type="project" value="UniProtKB-UniRule"/>
</dbReference>
<evidence type="ECO:0000256" key="4">
    <source>
        <dbReference type="ARBA" id="ARBA00022786"/>
    </source>
</evidence>
<dbReference type="OrthoDB" id="19692at2759"/>
<keyword evidence="4 8" id="KW-0833">Ubl conjugation pathway</keyword>
<evidence type="ECO:0000256" key="3">
    <source>
        <dbReference type="ARBA" id="ARBA00022741"/>
    </source>
</evidence>
<dbReference type="PROSITE" id="PS50127">
    <property type="entry name" value="UBC_2"/>
    <property type="match status" value="1"/>
</dbReference>
<dbReference type="InterPro" id="IPR050113">
    <property type="entry name" value="Ub_conjugating_enzyme"/>
</dbReference>
<evidence type="ECO:0000256" key="5">
    <source>
        <dbReference type="ARBA" id="ARBA00022840"/>
    </source>
</evidence>
<dbReference type="Gene3D" id="3.10.110.10">
    <property type="entry name" value="Ubiquitin Conjugating Enzyme"/>
    <property type="match status" value="1"/>
</dbReference>
<evidence type="ECO:0000256" key="8">
    <source>
        <dbReference type="RuleBase" id="RU362109"/>
    </source>
</evidence>
<reference evidence="10 11" key="1">
    <citation type="journal article" date="2007" name="Science">
        <title>Sea anemone genome reveals ancestral eumetazoan gene repertoire and genomic organization.</title>
        <authorList>
            <person name="Putnam N.H."/>
            <person name="Srivastava M."/>
            <person name="Hellsten U."/>
            <person name="Dirks B."/>
            <person name="Chapman J."/>
            <person name="Salamov A."/>
            <person name="Terry A."/>
            <person name="Shapiro H."/>
            <person name="Lindquist E."/>
            <person name="Kapitonov V.V."/>
            <person name="Jurka J."/>
            <person name="Genikhovich G."/>
            <person name="Grigoriev I.V."/>
            <person name="Lucas S.M."/>
            <person name="Steele R.E."/>
            <person name="Finnerty J.R."/>
            <person name="Technau U."/>
            <person name="Martindale M.Q."/>
            <person name="Rokhsar D.S."/>
        </authorList>
    </citation>
    <scope>NUCLEOTIDE SEQUENCE [LARGE SCALE GENOMIC DNA]</scope>
    <source>
        <strain evidence="11">CH2 X CH6</strain>
    </source>
</reference>
<dbReference type="InterPro" id="IPR000608">
    <property type="entry name" value="UBC"/>
</dbReference>
<dbReference type="PhylomeDB" id="A7S8Q9"/>